<dbReference type="GO" id="GO:0033214">
    <property type="term" value="P:siderophore-iron import into cell"/>
    <property type="evidence" value="ECO:0007669"/>
    <property type="project" value="TreeGrafter"/>
</dbReference>
<dbReference type="EMBL" id="BQXY01000006">
    <property type="protein sequence ID" value="GKU26655.1"/>
    <property type="molecule type" value="Genomic_DNA"/>
</dbReference>
<evidence type="ECO:0000256" key="6">
    <source>
        <dbReference type="ARBA" id="ARBA00022989"/>
    </source>
</evidence>
<dbReference type="CDD" id="cd06550">
    <property type="entry name" value="TM_ABC_iron-siderophores_like"/>
    <property type="match status" value="1"/>
</dbReference>
<feature type="transmembrane region" description="Helical" evidence="8">
    <location>
        <begin position="159"/>
        <end position="181"/>
    </location>
</feature>
<dbReference type="GO" id="GO:0005886">
    <property type="term" value="C:plasma membrane"/>
    <property type="evidence" value="ECO:0007669"/>
    <property type="project" value="UniProtKB-SubCell"/>
</dbReference>
<evidence type="ECO:0000313" key="10">
    <source>
        <dbReference type="Proteomes" id="UP001057868"/>
    </source>
</evidence>
<evidence type="ECO:0000256" key="5">
    <source>
        <dbReference type="ARBA" id="ARBA00022692"/>
    </source>
</evidence>
<keyword evidence="10" id="KW-1185">Reference proteome</keyword>
<evidence type="ECO:0000256" key="8">
    <source>
        <dbReference type="SAM" id="Phobius"/>
    </source>
</evidence>
<feature type="transmembrane region" description="Helical" evidence="8">
    <location>
        <begin position="201"/>
        <end position="221"/>
    </location>
</feature>
<feature type="transmembrane region" description="Helical" evidence="8">
    <location>
        <begin position="250"/>
        <end position="278"/>
    </location>
</feature>
<dbReference type="PANTHER" id="PTHR30472:SF64">
    <property type="entry name" value="IRON(3+)-HYDROXAMATE IMPORT SYSTEM PERMEASE PROTEIN FHUG"/>
    <property type="match status" value="1"/>
</dbReference>
<keyword evidence="4" id="KW-1003">Cell membrane</keyword>
<dbReference type="GO" id="GO:0022857">
    <property type="term" value="F:transmembrane transporter activity"/>
    <property type="evidence" value="ECO:0007669"/>
    <property type="project" value="InterPro"/>
</dbReference>
<feature type="transmembrane region" description="Helical" evidence="8">
    <location>
        <begin position="125"/>
        <end position="147"/>
    </location>
</feature>
<gene>
    <name evidence="9" type="primary">fhuG</name>
    <name evidence="9" type="ORF">CFOLD11_34820</name>
</gene>
<protein>
    <submittedName>
        <fullName evidence="9">Iron ABC transporter permease</fullName>
    </submittedName>
</protein>
<dbReference type="Proteomes" id="UP001057868">
    <property type="component" value="Unassembled WGS sequence"/>
</dbReference>
<evidence type="ECO:0000256" key="1">
    <source>
        <dbReference type="ARBA" id="ARBA00004651"/>
    </source>
</evidence>
<dbReference type="FunFam" id="1.10.3470.10:FF:000001">
    <property type="entry name" value="Vitamin B12 ABC transporter permease BtuC"/>
    <property type="match status" value="1"/>
</dbReference>
<evidence type="ECO:0000256" key="4">
    <source>
        <dbReference type="ARBA" id="ARBA00022475"/>
    </source>
</evidence>
<keyword evidence="3" id="KW-0813">Transport</keyword>
<dbReference type="Gene3D" id="1.10.3470.10">
    <property type="entry name" value="ABC transporter involved in vitamin B12 uptake, BtuC"/>
    <property type="match status" value="1"/>
</dbReference>
<keyword evidence="7 8" id="KW-0472">Membrane</keyword>
<dbReference type="PANTHER" id="PTHR30472">
    <property type="entry name" value="FERRIC ENTEROBACTIN TRANSPORT SYSTEM PERMEASE PROTEIN"/>
    <property type="match status" value="1"/>
</dbReference>
<feature type="transmembrane region" description="Helical" evidence="8">
    <location>
        <begin position="316"/>
        <end position="337"/>
    </location>
</feature>
<evidence type="ECO:0000256" key="2">
    <source>
        <dbReference type="ARBA" id="ARBA00007935"/>
    </source>
</evidence>
<evidence type="ECO:0000256" key="7">
    <source>
        <dbReference type="ARBA" id="ARBA00023136"/>
    </source>
</evidence>
<evidence type="ECO:0000313" key="9">
    <source>
        <dbReference type="EMBL" id="GKU26655.1"/>
    </source>
</evidence>
<keyword evidence="6 8" id="KW-1133">Transmembrane helix</keyword>
<dbReference type="AlphaFoldDB" id="A0A9W6DBP6"/>
<organism evidence="9 10">
    <name type="scientific">Clostridium folliculivorans</name>
    <dbReference type="NCBI Taxonomy" id="2886038"/>
    <lineage>
        <taxon>Bacteria</taxon>
        <taxon>Bacillati</taxon>
        <taxon>Bacillota</taxon>
        <taxon>Clostridia</taxon>
        <taxon>Eubacteriales</taxon>
        <taxon>Clostridiaceae</taxon>
        <taxon>Clostridium</taxon>
    </lineage>
</organism>
<proteinExistence type="inferred from homology"/>
<comment type="caution">
    <text evidence="9">The sequence shown here is derived from an EMBL/GenBank/DDBJ whole genome shotgun (WGS) entry which is preliminary data.</text>
</comment>
<feature type="transmembrane region" description="Helical" evidence="8">
    <location>
        <begin position="290"/>
        <end position="309"/>
    </location>
</feature>
<reference evidence="9" key="1">
    <citation type="journal article" date="2023" name="Int. J. Syst. Evol. Microbiol.">
        <title>&lt;i&gt;Clostridium folliculivorans&lt;/i&gt; sp. nov., isolated from soil samples of an organic paddy in Japan.</title>
        <authorList>
            <person name="Tazawa J."/>
            <person name="Kobayashi H."/>
            <person name="Tanizawa Y."/>
            <person name="Uchino A."/>
            <person name="Tanaka F."/>
            <person name="Urashima Y."/>
            <person name="Miura S."/>
            <person name="Sakamoto M."/>
            <person name="Ohkuma M."/>
            <person name="Tohno M."/>
        </authorList>
    </citation>
    <scope>NUCLEOTIDE SEQUENCE</scope>
    <source>
        <strain evidence="9">D1-1</strain>
    </source>
</reference>
<dbReference type="SUPFAM" id="SSF81345">
    <property type="entry name" value="ABC transporter involved in vitamin B12 uptake, BtuC"/>
    <property type="match status" value="1"/>
</dbReference>
<evidence type="ECO:0000256" key="3">
    <source>
        <dbReference type="ARBA" id="ARBA00022448"/>
    </source>
</evidence>
<comment type="similarity">
    <text evidence="2">Belongs to the binding-protein-dependent transport system permease family. FecCD subfamily.</text>
</comment>
<accession>A0A9W6DBP6</accession>
<name>A0A9W6DBP6_9CLOT</name>
<keyword evidence="5 8" id="KW-0812">Transmembrane</keyword>
<feature type="transmembrane region" description="Helical" evidence="8">
    <location>
        <begin position="63"/>
        <end position="83"/>
    </location>
</feature>
<comment type="subcellular location">
    <subcellularLocation>
        <location evidence="1">Cell membrane</location>
        <topology evidence="1">Multi-pass membrane protein</topology>
    </subcellularLocation>
</comment>
<feature type="transmembrane region" description="Helical" evidence="8">
    <location>
        <begin position="95"/>
        <end position="113"/>
    </location>
</feature>
<dbReference type="InterPro" id="IPR000522">
    <property type="entry name" value="ABC_transptr_permease_BtuC"/>
</dbReference>
<dbReference type="InterPro" id="IPR037294">
    <property type="entry name" value="ABC_BtuC-like"/>
</dbReference>
<sequence length="339" mass="36662">MMNILSGNKRFRNISILLTALIVISFIVSLNMGSLSIKPIDVLKTLIGKGTRKDELVLFTLRLPRIIIAVLVAIGLSTSGTILQGITKNDLADPGILGIGSGASLAVVVYIYFTSGNTYAVISDITIYTMPILALTGAFIAAALIYSLAWKKGINPSRLILVGIGINSAFTAMLIIFQLKFTTQEFNRVMVWISGSIWGANWKYVIATLPWIVIFLVLTLYKARYLDVLNLGDELSTGLGVKVEKERRKLLFFAVALAGAATAVSGTISFLGLVAPHIGRRLVGPKHKVLIPTSALISIFLFLVSDIIAKNLLAPAEIPVGIVLSIIGVPYFVYLMLKQ</sequence>
<dbReference type="Pfam" id="PF01032">
    <property type="entry name" value="FecCD"/>
    <property type="match status" value="1"/>
</dbReference>